<accession>A0A8J2Z541</accession>
<feature type="region of interest" description="Disordered" evidence="1">
    <location>
        <begin position="189"/>
        <end position="220"/>
    </location>
</feature>
<evidence type="ECO:0000256" key="2">
    <source>
        <dbReference type="SAM" id="SignalP"/>
    </source>
</evidence>
<dbReference type="InterPro" id="IPR038765">
    <property type="entry name" value="Papain-like_cys_pep_sf"/>
</dbReference>
<protein>
    <submittedName>
        <fullName evidence="3">Uncharacterized protein</fullName>
    </submittedName>
</protein>
<sequence length="774" mass="87320">MKKICIVLFALGVMPLGNAVAVETQAVGDKMQQLYLDDSALNTPEGLSKIKNNQYLQNLLYSRVIKMDKGDRYNWYQHSEFGKFILSQAGQDWIETYAGNEWLKQAQWFDWLKKNAEKTWVFNNAAISWLNSDAALRWVVKDVGKNQFSNLMVYCVDKQNAQYQSDCEILKNTKAGKAFYNHSESMSSDHLFPSNTLQNPSTQSRGQTDSGFDNKGFHDGKPSFGQLNNNNYSEFNPSLLNSANLSILGGGVAAVTAIPAISYTINRNAETDNDSGFTQQLRQCANIANGIACDLESEVDTRTLLGDLERSWDLQINNQSLAHLLNRQLSQHIDQEYALGRTMTSDNMSAVLTLIVGQAIASADVRHQNVSAMPQPVNNDFNMANIITIGRSNDGHGMITIATAIDQIVTNFNMLENQTRLFPILQNGHFYLIAIHRAEDRSYQVLVFDSAAVNTQHSSLVRGVITRLQQQINQPVTVLEYSRGIQARNDCGFYVTYLMHRLINMGFSRVVHDLGLVNNSEDTLFRSIRESVTLSGLRMMVEDYIMPNPSRRMMRQSRSVWLRNYFTQLDHLTQNNNYSAIEQSFLNHIARNNAFTDVSSLELLSYQMRRDPYVDNAIDHHNISETLLQSIGNAQDRNLSNSERRLILESHQGAVAPLTNPFVESALTRGIEVGLDSINKKVVVNVILDEDAPNNSHIRLDLTVPIIAAETDSAVGDLVASANIYFEQQLKKKMTKGKQKRKSKNQGYQAPVKQTLVYEDIRMRFEAKPDSRRV</sequence>
<feature type="compositionally biased region" description="Polar residues" evidence="1">
    <location>
        <begin position="189"/>
        <end position="211"/>
    </location>
</feature>
<organism evidence="3 4">
    <name type="scientific">Cysteiniphilum litorale</name>
    <dbReference type="NCBI Taxonomy" id="2056700"/>
    <lineage>
        <taxon>Bacteria</taxon>
        <taxon>Pseudomonadati</taxon>
        <taxon>Pseudomonadota</taxon>
        <taxon>Gammaproteobacteria</taxon>
        <taxon>Thiotrichales</taxon>
        <taxon>Fastidiosibacteraceae</taxon>
        <taxon>Cysteiniphilum</taxon>
    </lineage>
</organism>
<name>A0A8J2Z541_9GAMM</name>
<comment type="caution">
    <text evidence="3">The sequence shown here is derived from an EMBL/GenBank/DDBJ whole genome shotgun (WGS) entry which is preliminary data.</text>
</comment>
<dbReference type="RefSeq" id="WP_117003081.1">
    <property type="nucleotide sequence ID" value="NZ_BMJS01000021.1"/>
</dbReference>
<evidence type="ECO:0000313" key="3">
    <source>
        <dbReference type="EMBL" id="GGG01031.1"/>
    </source>
</evidence>
<keyword evidence="4" id="KW-1185">Reference proteome</keyword>
<dbReference type="EMBL" id="BMJS01000021">
    <property type="protein sequence ID" value="GGG01031.1"/>
    <property type="molecule type" value="Genomic_DNA"/>
</dbReference>
<feature type="chain" id="PRO_5035191344" evidence="2">
    <location>
        <begin position="22"/>
        <end position="774"/>
    </location>
</feature>
<reference evidence="3" key="1">
    <citation type="journal article" date="2014" name="Int. J. Syst. Evol. Microbiol.">
        <title>Complete genome sequence of Corynebacterium casei LMG S-19264T (=DSM 44701T), isolated from a smear-ripened cheese.</title>
        <authorList>
            <consortium name="US DOE Joint Genome Institute (JGI-PGF)"/>
            <person name="Walter F."/>
            <person name="Albersmeier A."/>
            <person name="Kalinowski J."/>
            <person name="Ruckert C."/>
        </authorList>
    </citation>
    <scope>NUCLEOTIDE SEQUENCE</scope>
    <source>
        <strain evidence="3">CGMCC 1.15758</strain>
    </source>
</reference>
<dbReference type="AlphaFoldDB" id="A0A8J2Z541"/>
<gene>
    <name evidence="3" type="ORF">GCM10010995_18080</name>
</gene>
<reference evidence="3" key="2">
    <citation type="submission" date="2020-09" db="EMBL/GenBank/DDBJ databases">
        <authorList>
            <person name="Sun Q."/>
            <person name="Zhou Y."/>
        </authorList>
    </citation>
    <scope>NUCLEOTIDE SEQUENCE</scope>
    <source>
        <strain evidence="3">CGMCC 1.15758</strain>
    </source>
</reference>
<keyword evidence="2" id="KW-0732">Signal</keyword>
<dbReference type="OrthoDB" id="5626031at2"/>
<proteinExistence type="predicted"/>
<dbReference type="Proteomes" id="UP000636949">
    <property type="component" value="Unassembled WGS sequence"/>
</dbReference>
<evidence type="ECO:0000256" key="1">
    <source>
        <dbReference type="SAM" id="MobiDB-lite"/>
    </source>
</evidence>
<dbReference type="SUPFAM" id="SSF54001">
    <property type="entry name" value="Cysteine proteinases"/>
    <property type="match status" value="1"/>
</dbReference>
<evidence type="ECO:0000313" key="4">
    <source>
        <dbReference type="Proteomes" id="UP000636949"/>
    </source>
</evidence>
<feature type="signal peptide" evidence="2">
    <location>
        <begin position="1"/>
        <end position="21"/>
    </location>
</feature>